<feature type="transmembrane region" description="Helical" evidence="1">
    <location>
        <begin position="30"/>
        <end position="51"/>
    </location>
</feature>
<reference evidence="2" key="2">
    <citation type="submission" date="2014-06" db="EMBL/GenBank/DDBJ databases">
        <authorList>
            <person name="Aslett M."/>
        </authorList>
    </citation>
    <scope>NUCLEOTIDE SEQUENCE</scope>
</reference>
<dbReference type="AlphaFoldDB" id="A0A068W772"/>
<dbReference type="OrthoDB" id="10404761at2759"/>
<evidence type="ECO:0000313" key="3">
    <source>
        <dbReference type="Proteomes" id="UP000492820"/>
    </source>
</evidence>
<keyword evidence="1" id="KW-0812">Transmembrane</keyword>
<dbReference type="EMBL" id="LK028576">
    <property type="protein sequence ID" value="CDS15028.1"/>
    <property type="molecule type" value="Genomic_DNA"/>
</dbReference>
<keyword evidence="1" id="KW-1133">Transmembrane helix</keyword>
<feature type="transmembrane region" description="Helical" evidence="1">
    <location>
        <begin position="58"/>
        <end position="80"/>
    </location>
</feature>
<keyword evidence="1" id="KW-0472">Membrane</keyword>
<dbReference type="Proteomes" id="UP000492820">
    <property type="component" value="Unassembled WGS sequence"/>
</dbReference>
<gene>
    <name evidence="2" type="ORF">EgrG_000743100</name>
</gene>
<evidence type="ECO:0000256" key="1">
    <source>
        <dbReference type="SAM" id="Phobius"/>
    </source>
</evidence>
<evidence type="ECO:0000313" key="2">
    <source>
        <dbReference type="EMBL" id="CDS15028.1"/>
    </source>
</evidence>
<feature type="transmembrane region" description="Helical" evidence="1">
    <location>
        <begin position="86"/>
        <end position="103"/>
    </location>
</feature>
<proteinExistence type="predicted"/>
<protein>
    <submittedName>
        <fullName evidence="4">Transmembrane protein</fullName>
    </submittedName>
</protein>
<organism evidence="2">
    <name type="scientific">Echinococcus granulosus</name>
    <name type="common">Hydatid tapeworm</name>
    <dbReference type="NCBI Taxonomy" id="6210"/>
    <lineage>
        <taxon>Eukaryota</taxon>
        <taxon>Metazoa</taxon>
        <taxon>Spiralia</taxon>
        <taxon>Lophotrochozoa</taxon>
        <taxon>Platyhelminthes</taxon>
        <taxon>Cestoda</taxon>
        <taxon>Eucestoda</taxon>
        <taxon>Cyclophyllidea</taxon>
        <taxon>Taeniidae</taxon>
        <taxon>Echinococcus</taxon>
        <taxon>Echinococcus granulosus group</taxon>
    </lineage>
</organism>
<reference evidence="2 3" key="1">
    <citation type="journal article" date="2013" name="Nature">
        <title>The genomes of four tapeworm species reveal adaptations to parasitism.</title>
        <authorList>
            <person name="Tsai I.J."/>
            <person name="Zarowiecki M."/>
            <person name="Holroyd N."/>
            <person name="Garciarrubio A."/>
            <person name="Sanchez-Flores A."/>
            <person name="Brooks K.L."/>
            <person name="Tracey A."/>
            <person name="Bobes R.J."/>
            <person name="Fragoso G."/>
            <person name="Sciutto E."/>
            <person name="Aslett M."/>
            <person name="Beasley H."/>
            <person name="Bennett H.M."/>
            <person name="Cai J."/>
            <person name="Camicia F."/>
            <person name="Clark R."/>
            <person name="Cucher M."/>
            <person name="De Silva N."/>
            <person name="Day T.A."/>
            <person name="Deplazes P."/>
            <person name="Estrada K."/>
            <person name="Fernandez C."/>
            <person name="Holland P.W."/>
            <person name="Hou J."/>
            <person name="Hu S."/>
            <person name="Huckvale T."/>
            <person name="Hung S.S."/>
            <person name="Kamenetzky L."/>
            <person name="Keane J.A."/>
            <person name="Kiss F."/>
            <person name="Koziol U."/>
            <person name="Lambert O."/>
            <person name="Liu K."/>
            <person name="Luo X."/>
            <person name="Luo Y."/>
            <person name="Macchiaroli N."/>
            <person name="Nichol S."/>
            <person name="Paps J."/>
            <person name="Parkinson J."/>
            <person name="Pouchkina-Stantcheva N."/>
            <person name="Riddiford N."/>
            <person name="Rosenzvit M."/>
            <person name="Salinas G."/>
            <person name="Wasmuth J.D."/>
            <person name="Zamanian M."/>
            <person name="Zheng Y."/>
            <person name="Cai X."/>
            <person name="Soberon X."/>
            <person name="Olson P.D."/>
            <person name="Laclette J.P."/>
            <person name="Brehm K."/>
            <person name="Berriman M."/>
            <person name="Garciarrubio A."/>
            <person name="Bobes R.J."/>
            <person name="Fragoso G."/>
            <person name="Sanchez-Flores A."/>
            <person name="Estrada K."/>
            <person name="Cevallos M.A."/>
            <person name="Morett E."/>
            <person name="Gonzalez V."/>
            <person name="Portillo T."/>
            <person name="Ochoa-Leyva A."/>
            <person name="Jose M.V."/>
            <person name="Sciutto E."/>
            <person name="Landa A."/>
            <person name="Jimenez L."/>
            <person name="Valdes V."/>
            <person name="Carrero J.C."/>
            <person name="Larralde C."/>
            <person name="Morales-Montor J."/>
            <person name="Limon-Lason J."/>
            <person name="Soberon X."/>
            <person name="Laclette J.P."/>
        </authorList>
    </citation>
    <scope>NUCLEOTIDE SEQUENCE [LARGE SCALE GENOMIC DNA]</scope>
</reference>
<sequence length="273" mass="29392">MHKPLPAFDNVFNLPVVTVDIEDVVITVEWAVAGFDLPVVAMVISLVVVAIGGADSGFCLPAVSAGVSLLLVIIGGAAIVLSKPVLDVYFIAVLAALVIALIIRGPRRKIDLQPSANTREVINNTRLTLKNFMTRLSSACSNLISDNLCTNSGCVSVASATQLTAAPPSRLLFACISCMQCPIFAYFHALHATATSSSCVDYGVIRDVACTVGYEMLKHAHRMPVVACALEHGEMERVVCDRLGYAIWRRVMREVFGENDEFEGECDSTAFIR</sequence>
<accession>A0A068W772</accession>
<dbReference type="WBParaSite" id="EgrG_000743100">
    <property type="protein sequence ID" value="EgrG_000743100"/>
    <property type="gene ID" value="EgrG_000743100"/>
</dbReference>
<reference evidence="4" key="3">
    <citation type="submission" date="2020-10" db="UniProtKB">
        <authorList>
            <consortium name="WormBaseParasite"/>
        </authorList>
    </citation>
    <scope>IDENTIFICATION</scope>
</reference>
<name>A0A068W772_ECHGR</name>
<evidence type="ECO:0000313" key="4">
    <source>
        <dbReference type="WBParaSite" id="EgrG_000743100"/>
    </source>
</evidence>